<dbReference type="AlphaFoldDB" id="A0A2P8HAM7"/>
<evidence type="ECO:0000313" key="1">
    <source>
        <dbReference type="EMBL" id="PSL43285.1"/>
    </source>
</evidence>
<gene>
    <name evidence="1" type="ORF">B0H94_111110</name>
</gene>
<keyword evidence="2" id="KW-1185">Reference proteome</keyword>
<dbReference type="SUPFAM" id="SSF89550">
    <property type="entry name" value="PHP domain-like"/>
    <property type="match status" value="1"/>
</dbReference>
<dbReference type="PANTHER" id="PTHR40084">
    <property type="entry name" value="PHOSPHOHYDROLASE, PHP FAMILY"/>
    <property type="match status" value="1"/>
</dbReference>
<dbReference type="InterPro" id="IPR016195">
    <property type="entry name" value="Pol/histidinol_Pase-like"/>
</dbReference>
<dbReference type="CDD" id="cd19067">
    <property type="entry name" value="PfuEndoQ-like"/>
    <property type="match status" value="1"/>
</dbReference>
<accession>A0A2P8HAM7</accession>
<dbReference type="EMBL" id="PYAV01000011">
    <property type="protein sequence ID" value="PSL43285.1"/>
    <property type="molecule type" value="Genomic_DNA"/>
</dbReference>
<reference evidence="1 2" key="1">
    <citation type="submission" date="2018-03" db="EMBL/GenBank/DDBJ databases">
        <title>Genomic Encyclopedia of Type Strains, Phase III (KMG-III): the genomes of soil and plant-associated and newly described type strains.</title>
        <authorList>
            <person name="Whitman W."/>
        </authorList>
    </citation>
    <scope>NUCLEOTIDE SEQUENCE [LARGE SCALE GENOMIC DNA]</scope>
    <source>
        <strain evidence="1 2">CGMCC 1.07653</strain>
    </source>
</reference>
<sequence>MVKPVFADLHVHLGEAPDGRPVKITASSQMTIERVASFAKNAKGLDVIGVIDAHVPSVQTRVEEKLASSAWTSYHDGGIDAGGITLILGVELELAFHGRLFHFLAYFKYLDDIKAFTNNYLQTRVKNLTLSTQRVYDTPEAVLKAVRVHGGFGVVAHAFTPFKSLYGNAVERSIEEVFPKEIPDAVEIGLSADAVMADRLTELHKFPFLANSDAHSLENIGREYQELYVQAPTFQGVISAIQNGGVKAYCGLQPLLGKYYDSACAACGTKLSESAPNSCSFCGSSKVIQGVRHRLEELACENTVEVARPPYIHHVPLKTYPGIGPKRLERLREHVGPDLYVLHEAEERELKQVLPNETAAMIARKDVAIESGAGGTYGKVKRTSSS</sequence>
<evidence type="ECO:0000313" key="2">
    <source>
        <dbReference type="Proteomes" id="UP000242310"/>
    </source>
</evidence>
<dbReference type="RefSeq" id="WP_106589425.1">
    <property type="nucleotide sequence ID" value="NZ_PYAV01000011.1"/>
</dbReference>
<dbReference type="Pfam" id="PF13263">
    <property type="entry name" value="PHP_C"/>
    <property type="match status" value="1"/>
</dbReference>
<protein>
    <submittedName>
        <fullName evidence="1">Uncharacterized protein (TIGR00375 family)</fullName>
    </submittedName>
</protein>
<organism evidence="1 2">
    <name type="scientific">Salsuginibacillus halophilus</name>
    <dbReference type="NCBI Taxonomy" id="517424"/>
    <lineage>
        <taxon>Bacteria</taxon>
        <taxon>Bacillati</taxon>
        <taxon>Bacillota</taxon>
        <taxon>Bacilli</taxon>
        <taxon>Bacillales</taxon>
        <taxon>Bacillaceae</taxon>
        <taxon>Salsuginibacillus</taxon>
    </lineage>
</organism>
<name>A0A2P8HAM7_9BACI</name>
<dbReference type="PANTHER" id="PTHR40084:SF1">
    <property type="entry name" value="PHOSPHOTRANSFERASE"/>
    <property type="match status" value="1"/>
</dbReference>
<comment type="caution">
    <text evidence="1">The sequence shown here is derived from an EMBL/GenBank/DDBJ whole genome shotgun (WGS) entry which is preliminary data.</text>
</comment>
<dbReference type="OrthoDB" id="9810135at2"/>
<dbReference type="Proteomes" id="UP000242310">
    <property type="component" value="Unassembled WGS sequence"/>
</dbReference>
<dbReference type="Gene3D" id="3.20.20.140">
    <property type="entry name" value="Metal-dependent hydrolases"/>
    <property type="match status" value="1"/>
</dbReference>
<proteinExistence type="predicted"/>